<keyword evidence="3" id="KW-0325">Glycoprotein</keyword>
<dbReference type="PROSITE" id="PS51470">
    <property type="entry name" value="FG_GAP"/>
    <property type="match status" value="4"/>
</dbReference>
<feature type="transmembrane region" description="Helical" evidence="5">
    <location>
        <begin position="907"/>
        <end position="930"/>
    </location>
</feature>
<dbReference type="SMART" id="SM00191">
    <property type="entry name" value="Int_alpha"/>
    <property type="match status" value="6"/>
</dbReference>
<evidence type="ECO:0000256" key="2">
    <source>
        <dbReference type="ARBA" id="ARBA00022737"/>
    </source>
</evidence>
<dbReference type="InterPro" id="IPR036116">
    <property type="entry name" value="FN3_sf"/>
</dbReference>
<dbReference type="PANTHER" id="PTHR36220:SF1">
    <property type="entry name" value="GAMMA TUBULIN COMPLEX COMPONENT C-TERMINAL DOMAIN-CONTAINING PROTEIN"/>
    <property type="match status" value="1"/>
</dbReference>
<keyword evidence="1 6" id="KW-0732">Signal</keyword>
<dbReference type="Gene3D" id="2.130.10.130">
    <property type="entry name" value="Integrin alpha, N-terminal"/>
    <property type="match status" value="3"/>
</dbReference>
<reference evidence="8" key="1">
    <citation type="submission" date="2022-10" db="EMBL/GenBank/DDBJ databases">
        <title>Novel sulphate-reducing endosymbionts in the free-living metamonad Anaeramoeba.</title>
        <authorList>
            <person name="Jerlstrom-Hultqvist J."/>
            <person name="Cepicka I."/>
            <person name="Gallot-Lavallee L."/>
            <person name="Salas-Leiva D."/>
            <person name="Curtis B.A."/>
            <person name="Zahonova K."/>
            <person name="Pipaliya S."/>
            <person name="Dacks J."/>
            <person name="Roger A.J."/>
        </authorList>
    </citation>
    <scope>NUCLEOTIDE SEQUENCE</scope>
    <source>
        <strain evidence="8">BMAN</strain>
    </source>
</reference>
<dbReference type="InterPro" id="IPR003961">
    <property type="entry name" value="FN3_dom"/>
</dbReference>
<dbReference type="InterPro" id="IPR028994">
    <property type="entry name" value="Integrin_alpha_N"/>
</dbReference>
<dbReference type="Gene3D" id="2.60.40.10">
    <property type="entry name" value="Immunoglobulins"/>
    <property type="match status" value="1"/>
</dbReference>
<protein>
    <recommendedName>
        <fullName evidence="7">Fibronectin type-III domain-containing protein</fullName>
    </recommendedName>
</protein>
<feature type="repeat" description="FG-GAP" evidence="4">
    <location>
        <begin position="223"/>
        <end position="278"/>
    </location>
</feature>
<keyword evidence="5" id="KW-1133">Transmembrane helix</keyword>
<evidence type="ECO:0000256" key="6">
    <source>
        <dbReference type="SAM" id="SignalP"/>
    </source>
</evidence>
<feature type="repeat" description="FG-GAP" evidence="4">
    <location>
        <begin position="108"/>
        <end position="164"/>
    </location>
</feature>
<feature type="domain" description="Fibronectin type-III" evidence="7">
    <location>
        <begin position="520"/>
        <end position="620"/>
    </location>
</feature>
<evidence type="ECO:0000313" key="8">
    <source>
        <dbReference type="EMBL" id="KAJ5068541.1"/>
    </source>
</evidence>
<dbReference type="PROSITE" id="PS50853">
    <property type="entry name" value="FN3"/>
    <property type="match status" value="1"/>
</dbReference>
<evidence type="ECO:0000256" key="4">
    <source>
        <dbReference type="PROSITE-ProRule" id="PRU00803"/>
    </source>
</evidence>
<accession>A0A9Q0L8U3</accession>
<feature type="signal peptide" evidence="6">
    <location>
        <begin position="1"/>
        <end position="19"/>
    </location>
</feature>
<name>A0A9Q0L8U3_ANAIG</name>
<dbReference type="EMBL" id="JAPDFW010000114">
    <property type="protein sequence ID" value="KAJ5068541.1"/>
    <property type="molecule type" value="Genomic_DNA"/>
</dbReference>
<proteinExistence type="predicted"/>
<dbReference type="AlphaFoldDB" id="A0A9Q0L8U3"/>
<dbReference type="InterPro" id="IPR013517">
    <property type="entry name" value="FG-GAP"/>
</dbReference>
<dbReference type="SUPFAM" id="SSF69318">
    <property type="entry name" value="Integrin alpha N-terminal domain"/>
    <property type="match status" value="1"/>
</dbReference>
<evidence type="ECO:0000313" key="9">
    <source>
        <dbReference type="Proteomes" id="UP001149090"/>
    </source>
</evidence>
<organism evidence="8 9">
    <name type="scientific">Anaeramoeba ignava</name>
    <name type="common">Anaerobic marine amoeba</name>
    <dbReference type="NCBI Taxonomy" id="1746090"/>
    <lineage>
        <taxon>Eukaryota</taxon>
        <taxon>Metamonada</taxon>
        <taxon>Anaeramoebidae</taxon>
        <taxon>Anaeramoeba</taxon>
    </lineage>
</organism>
<feature type="chain" id="PRO_5040142385" description="Fibronectin type-III domain-containing protein" evidence="6">
    <location>
        <begin position="20"/>
        <end position="962"/>
    </location>
</feature>
<keyword evidence="5" id="KW-0812">Transmembrane</keyword>
<evidence type="ECO:0000256" key="1">
    <source>
        <dbReference type="ARBA" id="ARBA00022729"/>
    </source>
</evidence>
<sequence length="962" mass="105909">MKKLIFAFFCLILIFQCLSQLETNKNNKNKENKNENEMKINPLKKSYKWEEIAELIANDGKSNDYFGYCPKILQNIIVVGSAYSTIGENEYQGKAYIFRNNGTNWNQEAELIASDGKSNDYFGYSVSIASSDIIVIGAYKSKIGNNISQGKVYIFRNDGENWNEDQILIASDGKSNDYFGYSVSIASTNTIAIGAPYAEIGNHMNQGKVYVFQNNGTNWNEYGILISSDGAKSDNFGYSVSVSSIDVIVIGAPNAMVGSNSYQGKVYMFQNNGTTWDEEEIIIASDGASYDNFGYSVATSQTEYFAVGAPYAEVGANFEQGKAYVFQNNGTTWNEDTILVGNEGASGDLFGYNLGKAYVFRRTQDIWNQDSILFASDGEAYDRFGYCVSISGEYSVSGAPYAEVGNNTQQGKAYVFEAFEVPDPVQLINCTSLFSKFGCFWYEVESLVDLQYQIIYNFTWNLVQYPILNGDVYYQEFNSSFYPDITGNQDYQIQIKACNISSSLCGQASNQWNLTTRIDSVKNFSLSSSSGESIQISWMFPDVPVIDSVPKLSNYIISYKQKSEIEPINITVSKLSTSYILHNLQSLTNYFVAIWPCRTGDCQGEDQGEIVSSSISTPFGPVLYASCSVSNIYNVFCSWTRPNASISPIYYNFTYKSSIVNDSGSFKPQSASQSFEVKFSNIDYFINISACDINDKCGTVTTIPITSGQLSAPTIDESIGKIESIELSFTKVEYSQGYIVSSDNGESWNNFSSLDLNGTNAIGIESNLAGNVEYQVCVKACSEPTCNPLFAGATSSTISIIPKLGNITSLRCFAKVCGFECSWDPLILSEGLKGYSFNYNSTLICLSNINTSQSITNLSCGSMYEISVFSSAGENCSFSNYSGVSSTAIITTLTNHKSSSSSHKKTIVIAIVVPVAVIVISIIIIAVVLIKRRISIKKKISSVINSSDENEKQNLLNDSKIN</sequence>
<dbReference type="Pfam" id="PF14312">
    <property type="entry name" value="FG-GAP_2"/>
    <property type="match status" value="6"/>
</dbReference>
<dbReference type="InterPro" id="IPR013783">
    <property type="entry name" value="Ig-like_fold"/>
</dbReference>
<evidence type="ECO:0000256" key="3">
    <source>
        <dbReference type="ARBA" id="ARBA00023180"/>
    </source>
</evidence>
<keyword evidence="2" id="KW-0677">Repeat</keyword>
<dbReference type="Proteomes" id="UP001149090">
    <property type="component" value="Unassembled WGS sequence"/>
</dbReference>
<gene>
    <name evidence="8" type="ORF">M0811_02474</name>
</gene>
<dbReference type="InterPro" id="IPR013519">
    <property type="entry name" value="Int_alpha_beta-p"/>
</dbReference>
<keyword evidence="5" id="KW-0472">Membrane</keyword>
<feature type="repeat" description="FG-GAP" evidence="4">
    <location>
        <begin position="279"/>
        <end position="335"/>
    </location>
</feature>
<feature type="repeat" description="FG-GAP" evidence="4">
    <location>
        <begin position="165"/>
        <end position="221"/>
    </location>
</feature>
<keyword evidence="9" id="KW-1185">Reference proteome</keyword>
<dbReference type="Pfam" id="PF00041">
    <property type="entry name" value="fn3"/>
    <property type="match status" value="1"/>
</dbReference>
<dbReference type="PANTHER" id="PTHR36220">
    <property type="entry name" value="UNNAMED PRODUCT"/>
    <property type="match status" value="1"/>
</dbReference>
<dbReference type="SUPFAM" id="SSF49265">
    <property type="entry name" value="Fibronectin type III"/>
    <property type="match status" value="1"/>
</dbReference>
<evidence type="ECO:0000256" key="5">
    <source>
        <dbReference type="SAM" id="Phobius"/>
    </source>
</evidence>
<evidence type="ECO:0000259" key="7">
    <source>
        <dbReference type="PROSITE" id="PS50853"/>
    </source>
</evidence>
<comment type="caution">
    <text evidence="8">The sequence shown here is derived from an EMBL/GenBank/DDBJ whole genome shotgun (WGS) entry which is preliminary data.</text>
</comment>
<dbReference type="CDD" id="cd00063">
    <property type="entry name" value="FN3"/>
    <property type="match status" value="1"/>
</dbReference>